<evidence type="ECO:0000313" key="2">
    <source>
        <dbReference type="Proteomes" id="UP001085076"/>
    </source>
</evidence>
<dbReference type="AlphaFoldDB" id="A0A9D5BZB4"/>
<gene>
    <name evidence="1" type="ORF">J5N97_028863</name>
</gene>
<dbReference type="EMBL" id="JAGGNH010000009">
    <property type="protein sequence ID" value="KAJ0963741.1"/>
    <property type="molecule type" value="Genomic_DNA"/>
</dbReference>
<keyword evidence="2" id="KW-1185">Reference proteome</keyword>
<proteinExistence type="predicted"/>
<dbReference type="Proteomes" id="UP001085076">
    <property type="component" value="Miscellaneous, Linkage group lg09"/>
</dbReference>
<comment type="caution">
    <text evidence="1">The sequence shown here is derived from an EMBL/GenBank/DDBJ whole genome shotgun (WGS) entry which is preliminary data.</text>
</comment>
<organism evidence="1 2">
    <name type="scientific">Dioscorea zingiberensis</name>
    <dbReference type="NCBI Taxonomy" id="325984"/>
    <lineage>
        <taxon>Eukaryota</taxon>
        <taxon>Viridiplantae</taxon>
        <taxon>Streptophyta</taxon>
        <taxon>Embryophyta</taxon>
        <taxon>Tracheophyta</taxon>
        <taxon>Spermatophyta</taxon>
        <taxon>Magnoliopsida</taxon>
        <taxon>Liliopsida</taxon>
        <taxon>Dioscoreales</taxon>
        <taxon>Dioscoreaceae</taxon>
        <taxon>Dioscorea</taxon>
    </lineage>
</organism>
<protein>
    <submittedName>
        <fullName evidence="1">Uncharacterized protein</fullName>
    </submittedName>
</protein>
<name>A0A9D5BZB4_9LILI</name>
<evidence type="ECO:0000313" key="1">
    <source>
        <dbReference type="EMBL" id="KAJ0963741.1"/>
    </source>
</evidence>
<sequence>MPHHLLPLFIAESPEKEARPPKEVDIHHIITIYAIFSRDRRGKSTLCPVSFHRQRRCRRRKKNAQLQGNQYSYYIINICIHFQERERMEAPSVLHRFAAEAPSPHRRHRTGLSLPEKIYIYI</sequence>
<reference evidence="1" key="1">
    <citation type="submission" date="2021-03" db="EMBL/GenBank/DDBJ databases">
        <authorList>
            <person name="Li Z."/>
            <person name="Yang C."/>
        </authorList>
    </citation>
    <scope>NUCLEOTIDE SEQUENCE</scope>
    <source>
        <strain evidence="1">Dzin_1.0</strain>
        <tissue evidence="1">Leaf</tissue>
    </source>
</reference>
<accession>A0A9D5BZB4</accession>
<reference evidence="1" key="2">
    <citation type="journal article" date="2022" name="Hortic Res">
        <title>The genome of Dioscorea zingiberensis sheds light on the biosynthesis, origin and evolution of the medicinally important diosgenin saponins.</title>
        <authorList>
            <person name="Li Y."/>
            <person name="Tan C."/>
            <person name="Li Z."/>
            <person name="Guo J."/>
            <person name="Li S."/>
            <person name="Chen X."/>
            <person name="Wang C."/>
            <person name="Dai X."/>
            <person name="Yang H."/>
            <person name="Song W."/>
            <person name="Hou L."/>
            <person name="Xu J."/>
            <person name="Tong Z."/>
            <person name="Xu A."/>
            <person name="Yuan X."/>
            <person name="Wang W."/>
            <person name="Yang Q."/>
            <person name="Chen L."/>
            <person name="Sun Z."/>
            <person name="Wang K."/>
            <person name="Pan B."/>
            <person name="Chen J."/>
            <person name="Bao Y."/>
            <person name="Liu F."/>
            <person name="Qi X."/>
            <person name="Gang D.R."/>
            <person name="Wen J."/>
            <person name="Li J."/>
        </authorList>
    </citation>
    <scope>NUCLEOTIDE SEQUENCE</scope>
    <source>
        <strain evidence="1">Dzin_1.0</strain>
    </source>
</reference>